<evidence type="ECO:0000256" key="2">
    <source>
        <dbReference type="ARBA" id="ARBA00022690"/>
    </source>
</evidence>
<evidence type="ECO:0000313" key="5">
    <source>
        <dbReference type="Proteomes" id="UP000030748"/>
    </source>
</evidence>
<proteinExistence type="inferred from homology"/>
<organism evidence="4 5">
    <name type="scientific">Erythranthe guttata</name>
    <name type="common">Yellow monkey flower</name>
    <name type="synonym">Mimulus guttatus</name>
    <dbReference type="NCBI Taxonomy" id="4155"/>
    <lineage>
        <taxon>Eukaryota</taxon>
        <taxon>Viridiplantae</taxon>
        <taxon>Streptophyta</taxon>
        <taxon>Embryophyta</taxon>
        <taxon>Tracheophyta</taxon>
        <taxon>Spermatophyta</taxon>
        <taxon>Magnoliopsida</taxon>
        <taxon>eudicotyledons</taxon>
        <taxon>Gunneridae</taxon>
        <taxon>Pentapetalae</taxon>
        <taxon>asterids</taxon>
        <taxon>lamiids</taxon>
        <taxon>Lamiales</taxon>
        <taxon>Phrymaceae</taxon>
        <taxon>Erythranthe</taxon>
    </lineage>
</organism>
<dbReference type="AlphaFoldDB" id="A0A022RE48"/>
<dbReference type="PRINTS" id="PR00292">
    <property type="entry name" value="POTATOINHBTR"/>
</dbReference>
<dbReference type="InterPro" id="IPR036354">
    <property type="entry name" value="Prot_inh_pot1_sf"/>
</dbReference>
<dbReference type="InterPro" id="IPR000864">
    <property type="entry name" value="Prot_inh_pot1"/>
</dbReference>
<dbReference type="PhylomeDB" id="A0A022RE48"/>
<dbReference type="Pfam" id="PF00280">
    <property type="entry name" value="potato_inhibit"/>
    <property type="match status" value="1"/>
</dbReference>
<keyword evidence="5" id="KW-1185">Reference proteome</keyword>
<sequence length="87" mass="9571">MTSTYPPCKSGACVSRECCGQDMYPVEWPNLVGVAAEKAKAIITKDNPLVTVFTVPPGRGIFFDFCCNRVQLFIDENNRVRAVPMVG</sequence>
<keyword evidence="2" id="KW-0646">Protease inhibitor</keyword>
<dbReference type="SUPFAM" id="SSF54654">
    <property type="entry name" value="CI-2 family of serine protease inhibitors"/>
    <property type="match status" value="1"/>
</dbReference>
<dbReference type="GO" id="GO:0009611">
    <property type="term" value="P:response to wounding"/>
    <property type="evidence" value="ECO:0007669"/>
    <property type="project" value="InterPro"/>
</dbReference>
<keyword evidence="3" id="KW-0722">Serine protease inhibitor</keyword>
<comment type="similarity">
    <text evidence="1">Belongs to the protease inhibitor I13 (potato type I serine protease inhibitor) family.</text>
</comment>
<dbReference type="eggNOG" id="ENOG502SADF">
    <property type="taxonomic scope" value="Eukaryota"/>
</dbReference>
<name>A0A022RE48_ERYGU</name>
<evidence type="ECO:0000313" key="4">
    <source>
        <dbReference type="EMBL" id="EYU37170.1"/>
    </source>
</evidence>
<evidence type="ECO:0000256" key="3">
    <source>
        <dbReference type="ARBA" id="ARBA00022900"/>
    </source>
</evidence>
<evidence type="ECO:0000256" key="1">
    <source>
        <dbReference type="ARBA" id="ARBA00008210"/>
    </source>
</evidence>
<dbReference type="Proteomes" id="UP000030748">
    <property type="component" value="Unassembled WGS sequence"/>
</dbReference>
<dbReference type="PANTHER" id="PTHR33091:SF50">
    <property type="entry name" value="OS06G0319900 PROTEIN"/>
    <property type="match status" value="1"/>
</dbReference>
<dbReference type="Gene3D" id="3.30.10.10">
    <property type="entry name" value="Trypsin Inhibitor V, subunit A"/>
    <property type="match status" value="1"/>
</dbReference>
<accession>A0A022RE48</accession>
<gene>
    <name evidence="4" type="ORF">MIMGU_mgv1a026023mg</name>
</gene>
<protein>
    <submittedName>
        <fullName evidence="4">Uncharacterized protein</fullName>
    </submittedName>
</protein>
<dbReference type="GO" id="GO:0004867">
    <property type="term" value="F:serine-type endopeptidase inhibitor activity"/>
    <property type="evidence" value="ECO:0007669"/>
    <property type="project" value="UniProtKB-KW"/>
</dbReference>
<reference evidence="4 5" key="1">
    <citation type="journal article" date="2013" name="Proc. Natl. Acad. Sci. U.S.A.">
        <title>Fine-scale variation in meiotic recombination in Mimulus inferred from population shotgun sequencing.</title>
        <authorList>
            <person name="Hellsten U."/>
            <person name="Wright K.M."/>
            <person name="Jenkins J."/>
            <person name="Shu S."/>
            <person name="Yuan Y."/>
            <person name="Wessler S.R."/>
            <person name="Schmutz J."/>
            <person name="Willis J.H."/>
            <person name="Rokhsar D.S."/>
        </authorList>
    </citation>
    <scope>NUCLEOTIDE SEQUENCE [LARGE SCALE GENOMIC DNA]</scope>
    <source>
        <strain evidence="5">cv. DUN x IM62</strain>
    </source>
</reference>
<dbReference type="EMBL" id="KI630562">
    <property type="protein sequence ID" value="EYU37170.1"/>
    <property type="molecule type" value="Genomic_DNA"/>
</dbReference>
<dbReference type="STRING" id="4155.A0A022RE48"/>
<dbReference type="PANTHER" id="PTHR33091">
    <property type="entry name" value="PROTEIN, PUTATIVE, EXPRESSED-RELATED"/>
    <property type="match status" value="1"/>
</dbReference>